<feature type="compositionally biased region" description="Gly residues" evidence="2">
    <location>
        <begin position="553"/>
        <end position="562"/>
    </location>
</feature>
<dbReference type="Pfam" id="PF03803">
    <property type="entry name" value="Scramblase"/>
    <property type="match status" value="1"/>
</dbReference>
<evidence type="ECO:0000313" key="3">
    <source>
        <dbReference type="EMBL" id="SPO37679.1"/>
    </source>
</evidence>
<evidence type="ECO:0000256" key="1">
    <source>
        <dbReference type="ARBA" id="ARBA00005350"/>
    </source>
</evidence>
<sequence>MSSAPPASTFFPHDISSSSTASASTGQRRGYVARHSSGGGRFLRHGRSHLPGQRPAAPPGPGSSQQHPDPVDPDQRSTIDTEPRQKDPATGAETAPVPVDPAVYTEAVIPREPRDVLQPDDPNFEGASRLLGQSALVVTREIEMMNIFLGYEQANRYSIVSPTGEQVGFLTEEETGFLGGAMKRQLLRTHRPFRATVMNAEGRPVLMIKRPLTYINSKTSVYAVRPDYPIGSGPPGDDDLALIGEVQQRWHVYRRRYELFLRRPPSDDGDDAAVRSSGGDGDDHFEQFAQIDAGLWSWSFLMQDADERLVGAIDRNFRGFAREIFTDTGAYVVRFDSVGQTDMTDPRIAASQPGQPGPASESESSGTALVESQGTRPLTLDERAVALATAVSIDFDYFSRHSSHASGGGGMFPWFYMGGGGAEAGEAGAGGATGGQPPTAPPPQQQDDGGFGLGSGMGMGGSMGQTDYPYDPSQSGSGSDTLPRQTPPESYGDAPPSPPSTGQDVPWWEAAQQQQQQGGVGDGSDGGGDVWGTGSSDPWAGADDTEFGDGDGGDGGGGGGLFGSWTDWLPSGDD</sequence>
<dbReference type="Proteomes" id="UP000323386">
    <property type="component" value="Unassembled WGS sequence"/>
</dbReference>
<dbReference type="GO" id="GO:0017128">
    <property type="term" value="F:phospholipid scramblase activity"/>
    <property type="evidence" value="ECO:0007669"/>
    <property type="project" value="InterPro"/>
</dbReference>
<feature type="compositionally biased region" description="Gly residues" evidence="2">
    <location>
        <begin position="518"/>
        <end position="531"/>
    </location>
</feature>
<feature type="compositionally biased region" description="Gly residues" evidence="2">
    <location>
        <begin position="449"/>
        <end position="463"/>
    </location>
</feature>
<dbReference type="AlphaFoldDB" id="A0A5C3F2K5"/>
<dbReference type="PANTHER" id="PTHR23248:SF9">
    <property type="entry name" value="PHOSPHOLIPID SCRAMBLASE"/>
    <property type="match status" value="1"/>
</dbReference>
<protein>
    <recommendedName>
        <fullName evidence="5">Phospholipid scramblase</fullName>
    </recommendedName>
</protein>
<proteinExistence type="inferred from homology"/>
<feature type="region of interest" description="Disordered" evidence="2">
    <location>
        <begin position="426"/>
        <end position="574"/>
    </location>
</feature>
<dbReference type="GO" id="GO:0005886">
    <property type="term" value="C:plasma membrane"/>
    <property type="evidence" value="ECO:0007669"/>
    <property type="project" value="TreeGrafter"/>
</dbReference>
<dbReference type="EMBL" id="OOIP01000007">
    <property type="protein sequence ID" value="SPO37679.1"/>
    <property type="molecule type" value="Genomic_DNA"/>
</dbReference>
<evidence type="ECO:0000256" key="2">
    <source>
        <dbReference type="SAM" id="MobiDB-lite"/>
    </source>
</evidence>
<feature type="compositionally biased region" description="Low complexity" evidence="2">
    <location>
        <begin position="16"/>
        <end position="25"/>
    </location>
</feature>
<organism evidence="3 4">
    <name type="scientific">Pseudozyma flocculosa</name>
    <dbReference type="NCBI Taxonomy" id="84751"/>
    <lineage>
        <taxon>Eukaryota</taxon>
        <taxon>Fungi</taxon>
        <taxon>Dikarya</taxon>
        <taxon>Basidiomycota</taxon>
        <taxon>Ustilaginomycotina</taxon>
        <taxon>Ustilaginomycetes</taxon>
        <taxon>Ustilaginales</taxon>
        <taxon>Ustilaginaceae</taxon>
        <taxon>Pseudozyma</taxon>
    </lineage>
</organism>
<dbReference type="OrthoDB" id="191150at2759"/>
<gene>
    <name evidence="3" type="ORF">PSFLO_03155</name>
</gene>
<evidence type="ECO:0008006" key="5">
    <source>
        <dbReference type="Google" id="ProtNLM"/>
    </source>
</evidence>
<feature type="region of interest" description="Disordered" evidence="2">
    <location>
        <begin position="343"/>
        <end position="376"/>
    </location>
</feature>
<dbReference type="PANTHER" id="PTHR23248">
    <property type="entry name" value="PHOSPHOLIPID SCRAMBLASE-RELATED"/>
    <property type="match status" value="1"/>
</dbReference>
<accession>A0A5C3F2K5</accession>
<keyword evidence="4" id="KW-1185">Reference proteome</keyword>
<dbReference type="InterPro" id="IPR005552">
    <property type="entry name" value="Scramblase"/>
</dbReference>
<feature type="compositionally biased region" description="Acidic residues" evidence="2">
    <location>
        <begin position="543"/>
        <end position="552"/>
    </location>
</feature>
<feature type="region of interest" description="Disordered" evidence="2">
    <location>
        <begin position="1"/>
        <end position="101"/>
    </location>
</feature>
<reference evidence="3 4" key="1">
    <citation type="submission" date="2018-03" db="EMBL/GenBank/DDBJ databases">
        <authorList>
            <person name="Guldener U."/>
        </authorList>
    </citation>
    <scope>NUCLEOTIDE SEQUENCE [LARGE SCALE GENOMIC DNA]</scope>
    <source>
        <strain evidence="3 4">DAOM196992</strain>
    </source>
</reference>
<feature type="compositionally biased region" description="Polar residues" evidence="2">
    <location>
        <begin position="472"/>
        <end position="488"/>
    </location>
</feature>
<comment type="similarity">
    <text evidence="1">Belongs to the phospholipid scramblase family.</text>
</comment>
<feature type="compositionally biased region" description="Polar residues" evidence="2">
    <location>
        <begin position="361"/>
        <end position="376"/>
    </location>
</feature>
<evidence type="ECO:0000313" key="4">
    <source>
        <dbReference type="Proteomes" id="UP000323386"/>
    </source>
</evidence>
<name>A0A5C3F2K5_9BASI</name>
<feature type="compositionally biased region" description="Basic and acidic residues" evidence="2">
    <location>
        <begin position="69"/>
        <end position="87"/>
    </location>
</feature>